<dbReference type="Proteomes" id="UP000053789">
    <property type="component" value="Unassembled WGS sequence"/>
</dbReference>
<accession>A0A0D2I175</accession>
<feature type="region of interest" description="Disordered" evidence="1">
    <location>
        <begin position="1"/>
        <end position="34"/>
    </location>
</feature>
<dbReference type="GeneID" id="27701340"/>
<proteinExistence type="predicted"/>
<dbReference type="VEuPathDB" id="FungiDB:Z519_08412"/>
<evidence type="ECO:0000256" key="1">
    <source>
        <dbReference type="SAM" id="MobiDB-lite"/>
    </source>
</evidence>
<evidence type="ECO:0000313" key="2">
    <source>
        <dbReference type="EMBL" id="KIW90629.1"/>
    </source>
</evidence>
<reference evidence="2" key="1">
    <citation type="submission" date="2015-01" db="EMBL/GenBank/DDBJ databases">
        <title>The Genome Sequence of Cladophialophora bantiana CBS 173.52.</title>
        <authorList>
            <consortium name="The Broad Institute Genomics Platform"/>
            <person name="Cuomo C."/>
            <person name="de Hoog S."/>
            <person name="Gorbushina A."/>
            <person name="Stielow B."/>
            <person name="Teixiera M."/>
            <person name="Abouelleil A."/>
            <person name="Chapman S.B."/>
            <person name="Priest M."/>
            <person name="Young S.K."/>
            <person name="Wortman J."/>
            <person name="Nusbaum C."/>
            <person name="Birren B."/>
        </authorList>
    </citation>
    <scope>NUCLEOTIDE SEQUENCE [LARGE SCALE GENOMIC DNA]</scope>
    <source>
        <strain evidence="2">CBS 173.52</strain>
    </source>
</reference>
<protein>
    <submittedName>
        <fullName evidence="2">Uncharacterized protein</fullName>
    </submittedName>
</protein>
<dbReference type="HOGENOM" id="CLU_1927361_0_0_1"/>
<keyword evidence="3" id="KW-1185">Reference proteome</keyword>
<evidence type="ECO:0000313" key="3">
    <source>
        <dbReference type="Proteomes" id="UP000053789"/>
    </source>
</evidence>
<name>A0A0D2I175_CLAB1</name>
<dbReference type="AlphaFoldDB" id="A0A0D2I175"/>
<dbReference type="RefSeq" id="XP_016617298.1">
    <property type="nucleotide sequence ID" value="XM_016766140.1"/>
</dbReference>
<sequence>MDVEILQRQSGRATRGVDQRVLPHRSPGAGGHHGAEAKLVEDLARGDLADVLHNSHAPSHVYVWEPYFPDLHSDPGSPGYKEVRCLILGNGGYSRRNMFCYTALVLEATGQEDEYWRVGLCSINPRQICDN</sequence>
<dbReference type="EMBL" id="KN846992">
    <property type="protein sequence ID" value="KIW90629.1"/>
    <property type="molecule type" value="Genomic_DNA"/>
</dbReference>
<gene>
    <name evidence="2" type="ORF">Z519_08412</name>
</gene>
<organism evidence="2 3">
    <name type="scientific">Cladophialophora bantiana (strain ATCC 10958 / CBS 173.52 / CDC B-1940 / NIH 8579)</name>
    <name type="common">Xylohypha bantiana</name>
    <dbReference type="NCBI Taxonomy" id="1442370"/>
    <lineage>
        <taxon>Eukaryota</taxon>
        <taxon>Fungi</taxon>
        <taxon>Dikarya</taxon>
        <taxon>Ascomycota</taxon>
        <taxon>Pezizomycotina</taxon>
        <taxon>Eurotiomycetes</taxon>
        <taxon>Chaetothyriomycetidae</taxon>
        <taxon>Chaetothyriales</taxon>
        <taxon>Herpotrichiellaceae</taxon>
        <taxon>Cladophialophora</taxon>
    </lineage>
</organism>